<dbReference type="EMBL" id="JAMYWD010000006">
    <property type="protein sequence ID" value="KAJ4968749.1"/>
    <property type="molecule type" value="Genomic_DNA"/>
</dbReference>
<dbReference type="InterPro" id="IPR005828">
    <property type="entry name" value="MFS_sugar_transport-like"/>
</dbReference>
<proteinExistence type="inferred from homology"/>
<dbReference type="InterPro" id="IPR036259">
    <property type="entry name" value="MFS_trans_sf"/>
</dbReference>
<dbReference type="FunFam" id="1.20.1250.20:FF:000043">
    <property type="entry name" value="sugar transporter ERD6-like 6"/>
    <property type="match status" value="2"/>
</dbReference>
<feature type="domain" description="Major facilitator superfamily (MFS) profile" evidence="8">
    <location>
        <begin position="541"/>
        <end position="960"/>
    </location>
</feature>
<feature type="transmembrane region" description="Helical" evidence="7">
    <location>
        <begin position="775"/>
        <end position="797"/>
    </location>
</feature>
<evidence type="ECO:0000256" key="7">
    <source>
        <dbReference type="SAM" id="Phobius"/>
    </source>
</evidence>
<feature type="transmembrane region" description="Helical" evidence="7">
    <location>
        <begin position="82"/>
        <end position="102"/>
    </location>
</feature>
<feature type="transmembrane region" description="Helical" evidence="7">
    <location>
        <begin position="409"/>
        <end position="429"/>
    </location>
</feature>
<evidence type="ECO:0000256" key="6">
    <source>
        <dbReference type="ARBA" id="ARBA00023136"/>
    </source>
</evidence>
<dbReference type="Proteomes" id="UP001141806">
    <property type="component" value="Unassembled WGS sequence"/>
</dbReference>
<feature type="transmembrane region" description="Helical" evidence="7">
    <location>
        <begin position="39"/>
        <end position="62"/>
    </location>
</feature>
<feature type="transmembrane region" description="Helical" evidence="7">
    <location>
        <begin position="932"/>
        <end position="953"/>
    </location>
</feature>
<reference evidence="9" key="1">
    <citation type="journal article" date="2023" name="Plant J.">
        <title>The genome of the king protea, Protea cynaroides.</title>
        <authorList>
            <person name="Chang J."/>
            <person name="Duong T.A."/>
            <person name="Schoeman C."/>
            <person name="Ma X."/>
            <person name="Roodt D."/>
            <person name="Barker N."/>
            <person name="Li Z."/>
            <person name="Van de Peer Y."/>
            <person name="Mizrachi E."/>
        </authorList>
    </citation>
    <scope>NUCLEOTIDE SEQUENCE</scope>
    <source>
        <tissue evidence="9">Young leaves</tissue>
    </source>
</reference>
<dbReference type="AlphaFoldDB" id="A0A9Q0KE32"/>
<dbReference type="PANTHER" id="PTHR48021:SF13">
    <property type="entry name" value="SUGAR TRANSPORTER ERD6-LIKE 7"/>
    <property type="match status" value="1"/>
</dbReference>
<name>A0A9Q0KE32_9MAGN</name>
<dbReference type="PRINTS" id="PR00171">
    <property type="entry name" value="SUGRTRNSPORT"/>
</dbReference>
<dbReference type="SUPFAM" id="SSF103473">
    <property type="entry name" value="MFS general substrate transporter"/>
    <property type="match status" value="2"/>
</dbReference>
<comment type="caution">
    <text evidence="9">The sequence shown here is derived from an EMBL/GenBank/DDBJ whole genome shotgun (WGS) entry which is preliminary data.</text>
</comment>
<keyword evidence="6 7" id="KW-0472">Membrane</keyword>
<dbReference type="NCBIfam" id="TIGR00879">
    <property type="entry name" value="SP"/>
    <property type="match status" value="2"/>
</dbReference>
<protein>
    <recommendedName>
        <fullName evidence="8">Major facilitator superfamily (MFS) profile domain-containing protein</fullName>
    </recommendedName>
</protein>
<dbReference type="Gene3D" id="1.20.1250.20">
    <property type="entry name" value="MFS general substrate transporter like domains"/>
    <property type="match status" value="2"/>
</dbReference>
<feature type="transmembrane region" description="Helical" evidence="7">
    <location>
        <begin position="665"/>
        <end position="683"/>
    </location>
</feature>
<feature type="transmembrane region" description="Helical" evidence="7">
    <location>
        <begin position="809"/>
        <end position="829"/>
    </location>
</feature>
<feature type="transmembrane region" description="Helical" evidence="7">
    <location>
        <begin position="373"/>
        <end position="397"/>
    </location>
</feature>
<dbReference type="GO" id="GO:0016020">
    <property type="term" value="C:membrane"/>
    <property type="evidence" value="ECO:0007669"/>
    <property type="project" value="UniProtKB-SubCell"/>
</dbReference>
<evidence type="ECO:0000256" key="5">
    <source>
        <dbReference type="ARBA" id="ARBA00022989"/>
    </source>
</evidence>
<feature type="transmembrane region" description="Helical" evidence="7">
    <location>
        <begin position="339"/>
        <end position="361"/>
    </location>
</feature>
<feature type="transmembrane region" description="Helical" evidence="7">
    <location>
        <begin position="536"/>
        <end position="557"/>
    </location>
</feature>
<evidence type="ECO:0000256" key="2">
    <source>
        <dbReference type="ARBA" id="ARBA00010992"/>
    </source>
</evidence>
<evidence type="ECO:0000256" key="4">
    <source>
        <dbReference type="ARBA" id="ARBA00022692"/>
    </source>
</evidence>
<feature type="domain" description="Major facilitator superfamily (MFS) profile" evidence="8">
    <location>
        <begin position="44"/>
        <end position="463"/>
    </location>
</feature>
<feature type="transmembrane region" description="Helical" evidence="7">
    <location>
        <begin position="311"/>
        <end position="332"/>
    </location>
</feature>
<feature type="transmembrane region" description="Helical" evidence="7">
    <location>
        <begin position="140"/>
        <end position="156"/>
    </location>
</feature>
<feature type="transmembrane region" description="Helical" evidence="7">
    <location>
        <begin position="906"/>
        <end position="926"/>
    </location>
</feature>
<dbReference type="InterPro" id="IPR050549">
    <property type="entry name" value="MFS_Trehalose_Transporter"/>
</dbReference>
<feature type="transmembrane region" description="Helical" evidence="7">
    <location>
        <begin position="577"/>
        <end position="595"/>
    </location>
</feature>
<dbReference type="OrthoDB" id="6133115at2759"/>
<feature type="transmembrane region" description="Helical" evidence="7">
    <location>
        <begin position="607"/>
        <end position="627"/>
    </location>
</feature>
<dbReference type="InterPro" id="IPR005829">
    <property type="entry name" value="Sugar_transporter_CS"/>
</dbReference>
<evidence type="ECO:0000256" key="3">
    <source>
        <dbReference type="ARBA" id="ARBA00022597"/>
    </source>
</evidence>
<keyword evidence="3" id="KW-0813">Transport</keyword>
<feature type="transmembrane region" description="Helical" evidence="7">
    <location>
        <begin position="277"/>
        <end position="299"/>
    </location>
</feature>
<keyword evidence="5 7" id="KW-1133">Transmembrane helix</keyword>
<dbReference type="Pfam" id="PF00083">
    <property type="entry name" value="Sugar_tr"/>
    <property type="match status" value="2"/>
</dbReference>
<dbReference type="InterPro" id="IPR020846">
    <property type="entry name" value="MFS_dom"/>
</dbReference>
<feature type="transmembrane region" description="Helical" evidence="7">
    <location>
        <begin position="633"/>
        <end position="653"/>
    </location>
</feature>
<feature type="transmembrane region" description="Helical" evidence="7">
    <location>
        <begin position="168"/>
        <end position="189"/>
    </location>
</feature>
<dbReference type="CDD" id="cd17358">
    <property type="entry name" value="MFS_GLUT6_8_Class3_like"/>
    <property type="match status" value="2"/>
</dbReference>
<feature type="transmembrane region" description="Helical" evidence="7">
    <location>
        <begin position="435"/>
        <end position="456"/>
    </location>
</feature>
<gene>
    <name evidence="9" type="ORF">NE237_015450</name>
</gene>
<dbReference type="PROSITE" id="PS50850">
    <property type="entry name" value="MFS"/>
    <property type="match status" value="2"/>
</dbReference>
<feature type="transmembrane region" description="Helical" evidence="7">
    <location>
        <begin position="836"/>
        <end position="858"/>
    </location>
</feature>
<sequence length="974" mass="106075">MAIDQDMETGDKRLLAGAREPLMQYGENGERKNSKGSLWMVYFSTFVAVCGSFEFGTCVGYSSPTQTAITEDLNLSLAEYSLFGSILTFGAMIGAITSGTIADFIGRKWAMRLSAVFCMAGWLAVYFAKGAVSLDLGRLSMGYGMGVFSYVVPVYISEISPKNLRGGLTTINQLMIGSGGSFFFIIGIVLSWRTLALIGLIPCFIVLLGLFFIPESPRWLAKKGDQKEFDAALQKLRGKDADTSEEAAEIQDYIETLESLPKAKIFDLFQRRYMHSVMIGVGLMVIQQFGGINGIYFYVKQTFVSAGFPANVGTISYAVIQVVLTALGATLVDHAGRRPLLLVSASGLVCGCILAGTSFYLKAHDLASTATPILAITGILLYVGAFSVGMGGTPWVIMSEVFPITIKGVAGSLATTVNWFGAWTVSYTFNYLMSWSTYGTFFLFAGINALGFLFIFKFIPETKGRTLEEIQATINSSTFPFPVQSYIVFDMGIEEDMEIGENRLLEEELREPLRPLSKDEEAAAEKTCNSNKESFWLVYLSTFVVVCGSFEFGSAMGYSSPTEIAMRKDLNLSTAEYSVFGSILTLGAMFGAIMSGKVADLIGRKGAMRISAVFCIAGWFPIYFAKGPLSLDIGRICLGYGIGIFSYVVPVYLAEIAPTNLRGGLTSVNQLMVCCAISFYYIVGIVLTWRTLALIGVIPCLIHLLGLFFIPESPRWLAKMGREKEFVDSLQQLRGKDFNISREAAEIEDYVETLRKLPKTRMLDLIQKRYLRSNIIAVGLMVFQQGGGISGITFYVSKVFVSAGFSSNIGTITYACLQVIIGTLCTILMDKAGRRSLLLVSTSGMVLGCLLVGTSFYLKARELASHIAPLLAIIGILVYIGTFSVGMGITPWVIMSEIFPINVKGAAGSLATLVNWIGAWAVTYAFNFLMSWSSYGTFILFAAINALAVLFVAELVPETKGQTLEQIQAAINTA</sequence>
<evidence type="ECO:0000259" key="8">
    <source>
        <dbReference type="PROSITE" id="PS50850"/>
    </source>
</evidence>
<keyword evidence="4 7" id="KW-0812">Transmembrane</keyword>
<dbReference type="GO" id="GO:0051119">
    <property type="term" value="F:sugar transmembrane transporter activity"/>
    <property type="evidence" value="ECO:0007669"/>
    <property type="project" value="InterPro"/>
</dbReference>
<dbReference type="PANTHER" id="PTHR48021">
    <property type="match status" value="1"/>
</dbReference>
<organism evidence="9 10">
    <name type="scientific">Protea cynaroides</name>
    <dbReference type="NCBI Taxonomy" id="273540"/>
    <lineage>
        <taxon>Eukaryota</taxon>
        <taxon>Viridiplantae</taxon>
        <taxon>Streptophyta</taxon>
        <taxon>Embryophyta</taxon>
        <taxon>Tracheophyta</taxon>
        <taxon>Spermatophyta</taxon>
        <taxon>Magnoliopsida</taxon>
        <taxon>Proteales</taxon>
        <taxon>Proteaceae</taxon>
        <taxon>Protea</taxon>
    </lineage>
</organism>
<feature type="transmembrane region" description="Helical" evidence="7">
    <location>
        <begin position="195"/>
        <end position="213"/>
    </location>
</feature>
<dbReference type="InterPro" id="IPR003663">
    <property type="entry name" value="Sugar/inositol_transpt"/>
</dbReference>
<keyword evidence="3" id="KW-0762">Sugar transport</keyword>
<comment type="subcellular location">
    <subcellularLocation>
        <location evidence="1">Membrane</location>
        <topology evidence="1">Multi-pass membrane protein</topology>
    </subcellularLocation>
</comment>
<dbReference type="InterPro" id="IPR044775">
    <property type="entry name" value="MFS_ERD6/Tret1-like"/>
</dbReference>
<evidence type="ECO:0000313" key="9">
    <source>
        <dbReference type="EMBL" id="KAJ4968749.1"/>
    </source>
</evidence>
<accession>A0A9Q0KE32</accession>
<feature type="transmembrane region" description="Helical" evidence="7">
    <location>
        <begin position="870"/>
        <end position="894"/>
    </location>
</feature>
<comment type="similarity">
    <text evidence="2">Belongs to the major facilitator superfamily. Sugar transporter (TC 2.A.1.1) family.</text>
</comment>
<evidence type="ECO:0000313" key="10">
    <source>
        <dbReference type="Proteomes" id="UP001141806"/>
    </source>
</evidence>
<feature type="transmembrane region" description="Helical" evidence="7">
    <location>
        <begin position="109"/>
        <end position="128"/>
    </location>
</feature>
<evidence type="ECO:0000256" key="1">
    <source>
        <dbReference type="ARBA" id="ARBA00004141"/>
    </source>
</evidence>
<dbReference type="PROSITE" id="PS00216">
    <property type="entry name" value="SUGAR_TRANSPORT_1"/>
    <property type="match status" value="3"/>
</dbReference>
<keyword evidence="10" id="KW-1185">Reference proteome</keyword>
<feature type="transmembrane region" description="Helical" evidence="7">
    <location>
        <begin position="689"/>
        <end position="710"/>
    </location>
</feature>